<dbReference type="AlphaFoldDB" id="A0A511N1E0"/>
<dbReference type="Proteomes" id="UP000321306">
    <property type="component" value="Unassembled WGS sequence"/>
</dbReference>
<organism evidence="1 2">
    <name type="scientific">Deinococcus cellulosilyticus (strain DSM 18568 / NBRC 106333 / KACC 11606 / 5516J-15)</name>
    <dbReference type="NCBI Taxonomy" id="1223518"/>
    <lineage>
        <taxon>Bacteria</taxon>
        <taxon>Thermotogati</taxon>
        <taxon>Deinococcota</taxon>
        <taxon>Deinococci</taxon>
        <taxon>Deinococcales</taxon>
        <taxon>Deinococcaceae</taxon>
        <taxon>Deinococcus</taxon>
    </lineage>
</organism>
<gene>
    <name evidence="1" type="ORF">DC3_23450</name>
</gene>
<protein>
    <submittedName>
        <fullName evidence="1">Uncharacterized protein</fullName>
    </submittedName>
</protein>
<evidence type="ECO:0000313" key="2">
    <source>
        <dbReference type="Proteomes" id="UP000321306"/>
    </source>
</evidence>
<accession>A0A511N1E0</accession>
<evidence type="ECO:0000313" key="1">
    <source>
        <dbReference type="EMBL" id="GEM46710.1"/>
    </source>
</evidence>
<proteinExistence type="predicted"/>
<keyword evidence="2" id="KW-1185">Reference proteome</keyword>
<name>A0A511N1E0_DEIC1</name>
<sequence length="76" mass="8026">MVLQGIQVGHPAEKAVEPPWPVFEKLLKALHPLQVGGGSVPLDVNVSVQGGFEVFTGAHKAILEHFVPDQPGHGEG</sequence>
<dbReference type="EMBL" id="BJXB01000009">
    <property type="protein sequence ID" value="GEM46710.1"/>
    <property type="molecule type" value="Genomic_DNA"/>
</dbReference>
<comment type="caution">
    <text evidence="1">The sequence shown here is derived from an EMBL/GenBank/DDBJ whole genome shotgun (WGS) entry which is preliminary data.</text>
</comment>
<reference evidence="1 2" key="1">
    <citation type="submission" date="2019-07" db="EMBL/GenBank/DDBJ databases">
        <title>Whole genome shotgun sequence of Deinococcus cellulosilyticus NBRC 106333.</title>
        <authorList>
            <person name="Hosoyama A."/>
            <person name="Uohara A."/>
            <person name="Ohji S."/>
            <person name="Ichikawa N."/>
        </authorList>
    </citation>
    <scope>NUCLEOTIDE SEQUENCE [LARGE SCALE GENOMIC DNA]</scope>
    <source>
        <strain evidence="1 2">NBRC 106333</strain>
    </source>
</reference>